<name>A0A377W0I5_KLEPN</name>
<feature type="region of interest" description="Disordered" evidence="2">
    <location>
        <begin position="160"/>
        <end position="181"/>
    </location>
</feature>
<dbReference type="Proteomes" id="UP000255099">
    <property type="component" value="Unassembled WGS sequence"/>
</dbReference>
<dbReference type="InterPro" id="IPR058625">
    <property type="entry name" value="MdtA-like_BSH"/>
</dbReference>
<reference evidence="4 5" key="1">
    <citation type="submission" date="2018-06" db="EMBL/GenBank/DDBJ databases">
        <authorList>
            <consortium name="Pathogen Informatics"/>
            <person name="Doyle S."/>
        </authorList>
    </citation>
    <scope>NUCLEOTIDE SEQUENCE [LARGE SCALE GENOMIC DNA]</scope>
    <source>
        <strain evidence="4 5">NCTC9637</strain>
    </source>
</reference>
<evidence type="ECO:0000256" key="1">
    <source>
        <dbReference type="ARBA" id="ARBA00009477"/>
    </source>
</evidence>
<dbReference type="Pfam" id="PF25917">
    <property type="entry name" value="BSH_RND"/>
    <property type="match status" value="1"/>
</dbReference>
<organism evidence="4 5">
    <name type="scientific">Klebsiella pneumoniae</name>
    <dbReference type="NCBI Taxonomy" id="573"/>
    <lineage>
        <taxon>Bacteria</taxon>
        <taxon>Pseudomonadati</taxon>
        <taxon>Pseudomonadota</taxon>
        <taxon>Gammaproteobacteria</taxon>
        <taxon>Enterobacterales</taxon>
        <taxon>Enterobacteriaceae</taxon>
        <taxon>Klebsiella/Raoultella group</taxon>
        <taxon>Klebsiella</taxon>
        <taxon>Klebsiella pneumoniae complex</taxon>
    </lineage>
</organism>
<dbReference type="Gene3D" id="1.10.287.470">
    <property type="entry name" value="Helix hairpin bin"/>
    <property type="match status" value="1"/>
</dbReference>
<dbReference type="AlphaFoldDB" id="A0A377W0I5"/>
<accession>A0A377W0I5</accession>
<gene>
    <name evidence="4" type="primary">yibH_2</name>
    <name evidence="4" type="ORF">NCTC9637_01497</name>
</gene>
<dbReference type="Gene3D" id="2.40.50.100">
    <property type="match status" value="1"/>
</dbReference>
<comment type="similarity">
    <text evidence="1">Belongs to the membrane fusion protein (MFP) (TC 8.A.1) family.</text>
</comment>
<evidence type="ECO:0000313" key="5">
    <source>
        <dbReference type="Proteomes" id="UP000255099"/>
    </source>
</evidence>
<feature type="domain" description="Multidrug resistance protein MdtA-like barrel-sandwich hybrid" evidence="3">
    <location>
        <begin position="48"/>
        <end position="118"/>
    </location>
</feature>
<proteinExistence type="inferred from homology"/>
<evidence type="ECO:0000259" key="3">
    <source>
        <dbReference type="Pfam" id="PF25917"/>
    </source>
</evidence>
<dbReference type="SUPFAM" id="SSF111369">
    <property type="entry name" value="HlyD-like secretion proteins"/>
    <property type="match status" value="1"/>
</dbReference>
<dbReference type="PANTHER" id="PTHR30367">
    <property type="entry name" value="P-HYDROXYBENZOIC ACID EFFLUX PUMP SUBUNIT AAEA-RELATED"/>
    <property type="match status" value="1"/>
</dbReference>
<sequence>MTTSRTSLLRKKWPLLALVLAAILALILVIWQLQTSPETNDAYVYADTIDVVPEVSGRIVEMPIRDNQRVKKGDLLFRIDPRPYQAMLDDAKARLTTLDAQIMLTQRTIKAQEYNAQSVAAAVERARALVKQTTSTRIRLEPLVPQGSLPRKISIRRAPLRKRRGRSWRPRCCRPNRPRRP</sequence>
<dbReference type="EMBL" id="UGLB01000003">
    <property type="protein sequence ID" value="STT46618.1"/>
    <property type="molecule type" value="Genomic_DNA"/>
</dbReference>
<evidence type="ECO:0000256" key="2">
    <source>
        <dbReference type="SAM" id="MobiDB-lite"/>
    </source>
</evidence>
<protein>
    <submittedName>
        <fullName evidence="4">Tripartite multidrug resistance system inner membrane protein</fullName>
    </submittedName>
</protein>
<dbReference type="PANTHER" id="PTHR30367:SF1">
    <property type="entry name" value="MULTIDRUG RESISTANCE PROTEIN MDTN"/>
    <property type="match status" value="1"/>
</dbReference>
<evidence type="ECO:0000313" key="4">
    <source>
        <dbReference type="EMBL" id="STT46618.1"/>
    </source>
</evidence>
<dbReference type="InterPro" id="IPR050393">
    <property type="entry name" value="MFP_Efflux_Pump"/>
</dbReference>